<organism evidence="1 2">
    <name type="scientific">Sphingomonas sanguinis</name>
    <dbReference type="NCBI Taxonomy" id="33051"/>
    <lineage>
        <taxon>Bacteria</taxon>
        <taxon>Pseudomonadati</taxon>
        <taxon>Pseudomonadota</taxon>
        <taxon>Alphaproteobacteria</taxon>
        <taxon>Sphingomonadales</taxon>
        <taxon>Sphingomonadaceae</taxon>
        <taxon>Sphingomonas</taxon>
    </lineage>
</organism>
<keyword evidence="2" id="KW-1185">Reference proteome</keyword>
<accession>A0ABX1UIJ8</accession>
<protein>
    <submittedName>
        <fullName evidence="1">DUF1465 family protein</fullName>
    </submittedName>
</protein>
<dbReference type="InterPro" id="IPR010848">
    <property type="entry name" value="DUF1465"/>
</dbReference>
<dbReference type="Pfam" id="PF07323">
    <property type="entry name" value="DUF1465"/>
    <property type="match status" value="1"/>
</dbReference>
<sequence>MVMILALSDSPFQSKLIDGLFSEAMTLAEAARGYFDGIGRQERESLDPVARVAFSCESLKVTTRLMHVIAWVLTQRAVEAGEMGWTEAREPVRRLGSSPESEERDVVELPPHARTLTWASLDLHRRVQRLDQLADQHMPEVGPVQLLHARLDQAF</sequence>
<proteinExistence type="predicted"/>
<evidence type="ECO:0000313" key="1">
    <source>
        <dbReference type="EMBL" id="NNG52261.1"/>
    </source>
</evidence>
<reference evidence="1 2" key="1">
    <citation type="submission" date="2020-05" db="EMBL/GenBank/DDBJ databases">
        <title>Draft Genome Sequences of Sphingomonas sp. Isolated from the International Space Station.</title>
        <authorList>
            <person name="Bijlani S."/>
            <person name="Singh N.K."/>
            <person name="Mason C.E."/>
            <person name="Wang C.C."/>
            <person name="Venkateswaran K."/>
        </authorList>
    </citation>
    <scope>NUCLEOTIDE SEQUENCE [LARGE SCALE GENOMIC DNA]</scope>
    <source>
        <strain evidence="1 2">IIF7SW-B5</strain>
    </source>
</reference>
<comment type="caution">
    <text evidence="1">The sequence shown here is derived from an EMBL/GenBank/DDBJ whole genome shotgun (WGS) entry which is preliminary data.</text>
</comment>
<dbReference type="InterPro" id="IPR038301">
    <property type="entry name" value="AraC-like_sf"/>
</dbReference>
<dbReference type="Gene3D" id="1.10.8.930">
    <property type="entry name" value="Protein of unknown function DUF1465"/>
    <property type="match status" value="1"/>
</dbReference>
<gene>
    <name evidence="1" type="ORF">HKX05_02720</name>
</gene>
<evidence type="ECO:0000313" key="2">
    <source>
        <dbReference type="Proteomes" id="UP000557656"/>
    </source>
</evidence>
<dbReference type="EMBL" id="JABEOV010000005">
    <property type="protein sequence ID" value="NNG52261.1"/>
    <property type="molecule type" value="Genomic_DNA"/>
</dbReference>
<dbReference type="Proteomes" id="UP000557656">
    <property type="component" value="Unassembled WGS sequence"/>
</dbReference>
<dbReference type="RefSeq" id="WP_156477637.1">
    <property type="nucleotide sequence ID" value="NZ_JABEOW010000007.1"/>
</dbReference>
<name>A0ABX1UIJ8_9SPHN</name>